<keyword evidence="3" id="KW-1185">Reference proteome</keyword>
<evidence type="ECO:0000256" key="1">
    <source>
        <dbReference type="SAM" id="MobiDB-lite"/>
    </source>
</evidence>
<dbReference type="AlphaFoldDB" id="A0A5B7JA66"/>
<protein>
    <submittedName>
        <fullName evidence="2">Uncharacterized protein</fullName>
    </submittedName>
</protein>
<organism evidence="2 3">
    <name type="scientific">Portunus trituberculatus</name>
    <name type="common">Swimming crab</name>
    <name type="synonym">Neptunus trituberculatus</name>
    <dbReference type="NCBI Taxonomy" id="210409"/>
    <lineage>
        <taxon>Eukaryota</taxon>
        <taxon>Metazoa</taxon>
        <taxon>Ecdysozoa</taxon>
        <taxon>Arthropoda</taxon>
        <taxon>Crustacea</taxon>
        <taxon>Multicrustacea</taxon>
        <taxon>Malacostraca</taxon>
        <taxon>Eumalacostraca</taxon>
        <taxon>Eucarida</taxon>
        <taxon>Decapoda</taxon>
        <taxon>Pleocyemata</taxon>
        <taxon>Brachyura</taxon>
        <taxon>Eubrachyura</taxon>
        <taxon>Portunoidea</taxon>
        <taxon>Portunidae</taxon>
        <taxon>Portuninae</taxon>
        <taxon>Portunus</taxon>
    </lineage>
</organism>
<dbReference type="EMBL" id="VSRR010086015">
    <property type="protein sequence ID" value="MPC90916.1"/>
    <property type="molecule type" value="Genomic_DNA"/>
</dbReference>
<dbReference type="Proteomes" id="UP000324222">
    <property type="component" value="Unassembled WGS sequence"/>
</dbReference>
<accession>A0A5B7JA66</accession>
<feature type="region of interest" description="Disordered" evidence="1">
    <location>
        <begin position="1"/>
        <end position="45"/>
    </location>
</feature>
<reference evidence="2 3" key="1">
    <citation type="submission" date="2019-05" db="EMBL/GenBank/DDBJ databases">
        <title>Another draft genome of Portunus trituberculatus and its Hox gene families provides insights of decapod evolution.</title>
        <authorList>
            <person name="Jeong J.-H."/>
            <person name="Song I."/>
            <person name="Kim S."/>
            <person name="Choi T."/>
            <person name="Kim D."/>
            <person name="Ryu S."/>
            <person name="Kim W."/>
        </authorList>
    </citation>
    <scope>NUCLEOTIDE SEQUENCE [LARGE SCALE GENOMIC DNA]</scope>
    <source>
        <tissue evidence="2">Muscle</tissue>
    </source>
</reference>
<sequence>MAGRKVARSEGMEGGKERRGGRKGDYSTSIHEEEEGEEEEEEREEEADYIKKFKAKSRLYVRTSSFHLDLYSCLPRFICELHAQAPGADLTDFEKDVLNLFR</sequence>
<feature type="compositionally biased region" description="Acidic residues" evidence="1">
    <location>
        <begin position="32"/>
        <end position="45"/>
    </location>
</feature>
<feature type="compositionally biased region" description="Basic and acidic residues" evidence="1">
    <location>
        <begin position="7"/>
        <end position="25"/>
    </location>
</feature>
<proteinExistence type="predicted"/>
<evidence type="ECO:0000313" key="2">
    <source>
        <dbReference type="EMBL" id="MPC90916.1"/>
    </source>
</evidence>
<name>A0A5B7JA66_PORTR</name>
<comment type="caution">
    <text evidence="2">The sequence shown here is derived from an EMBL/GenBank/DDBJ whole genome shotgun (WGS) entry which is preliminary data.</text>
</comment>
<dbReference type="OrthoDB" id="6371365at2759"/>
<evidence type="ECO:0000313" key="3">
    <source>
        <dbReference type="Proteomes" id="UP000324222"/>
    </source>
</evidence>
<gene>
    <name evidence="2" type="ORF">E2C01_085920</name>
</gene>